<feature type="transmembrane region" description="Helical" evidence="1">
    <location>
        <begin position="96"/>
        <end position="118"/>
    </location>
</feature>
<keyword evidence="3" id="KW-1185">Reference proteome</keyword>
<feature type="transmembrane region" description="Helical" evidence="1">
    <location>
        <begin position="34"/>
        <end position="52"/>
    </location>
</feature>
<evidence type="ECO:0000313" key="3">
    <source>
        <dbReference type="Proteomes" id="UP001526147"/>
    </source>
</evidence>
<evidence type="ECO:0000256" key="1">
    <source>
        <dbReference type="SAM" id="Phobius"/>
    </source>
</evidence>
<organism evidence="2 3">
    <name type="scientific">Metabacillus halosaccharovorans</name>
    <dbReference type="NCBI Taxonomy" id="930124"/>
    <lineage>
        <taxon>Bacteria</taxon>
        <taxon>Bacillati</taxon>
        <taxon>Bacillota</taxon>
        <taxon>Bacilli</taxon>
        <taxon>Bacillales</taxon>
        <taxon>Bacillaceae</taxon>
        <taxon>Metabacillus</taxon>
    </lineage>
</organism>
<protein>
    <submittedName>
        <fullName evidence="2">Uncharacterized protein</fullName>
    </submittedName>
</protein>
<gene>
    <name evidence="2" type="ORF">OIH86_19290</name>
</gene>
<reference evidence="2 3" key="1">
    <citation type="submission" date="2022-10" db="EMBL/GenBank/DDBJ databases">
        <title>Draft genome assembly of moderately radiation resistant bacterium Metabacillus halosaccharovorans.</title>
        <authorList>
            <person name="Pal S."/>
            <person name="Gopinathan A."/>
        </authorList>
    </citation>
    <scope>NUCLEOTIDE SEQUENCE [LARGE SCALE GENOMIC DNA]</scope>
    <source>
        <strain evidence="2 3">VITHBRA001</strain>
    </source>
</reference>
<feature type="transmembrane region" description="Helical" evidence="1">
    <location>
        <begin position="125"/>
        <end position="147"/>
    </location>
</feature>
<keyword evidence="1" id="KW-1133">Transmembrane helix</keyword>
<proteinExistence type="predicted"/>
<keyword evidence="1" id="KW-0812">Transmembrane</keyword>
<sequence length="189" mass="22266">MTINEYWQKIEENNQQLISLFSSFWNEYSGFGTWQFWIIASLMIIPLFLLYFTVDRERLFEVFFFGYTVHVLWTYIDIMISRNGLFVHKFFLTPLLPYALNMTASALPVGFLLVYQYCTNHNKSFILYSIVLSAIFAFGFATLETLIGFIEFNNGMNRLFLFFIDFGIAITAYVFTKILKHFKAGEKVK</sequence>
<comment type="caution">
    <text evidence="2">The sequence shown here is derived from an EMBL/GenBank/DDBJ whole genome shotgun (WGS) entry which is preliminary data.</text>
</comment>
<accession>A0ABT3DL59</accession>
<feature type="transmembrane region" description="Helical" evidence="1">
    <location>
        <begin position="159"/>
        <end position="179"/>
    </location>
</feature>
<dbReference type="EMBL" id="JAOYEY010000047">
    <property type="protein sequence ID" value="MCV9887793.1"/>
    <property type="molecule type" value="Genomic_DNA"/>
</dbReference>
<dbReference type="RefSeq" id="WP_264143998.1">
    <property type="nucleotide sequence ID" value="NZ_JAOYEY010000047.1"/>
</dbReference>
<keyword evidence="1" id="KW-0472">Membrane</keyword>
<dbReference type="Proteomes" id="UP001526147">
    <property type="component" value="Unassembled WGS sequence"/>
</dbReference>
<feature type="transmembrane region" description="Helical" evidence="1">
    <location>
        <begin position="59"/>
        <end position="76"/>
    </location>
</feature>
<evidence type="ECO:0000313" key="2">
    <source>
        <dbReference type="EMBL" id="MCV9887793.1"/>
    </source>
</evidence>
<name>A0ABT3DL59_9BACI</name>